<proteinExistence type="inferred from homology"/>
<name>A0A1T0CK45_9GAMM</name>
<dbReference type="PANTHER" id="PTHR30566:SF5">
    <property type="entry name" value="MECHANOSENSITIVE ION CHANNEL PROTEIN 1, MITOCHONDRIAL-RELATED"/>
    <property type="match status" value="1"/>
</dbReference>
<dbReference type="SUPFAM" id="SSF82861">
    <property type="entry name" value="Mechanosensitive channel protein MscS (YggB), transmembrane region"/>
    <property type="match status" value="1"/>
</dbReference>
<evidence type="ECO:0000259" key="8">
    <source>
        <dbReference type="Pfam" id="PF00924"/>
    </source>
</evidence>
<protein>
    <recommendedName>
        <fullName evidence="8">Mechanosensitive ion channel MscS domain-containing protein</fullName>
    </recommendedName>
</protein>
<evidence type="ECO:0000313" key="9">
    <source>
        <dbReference type="EMBL" id="OOS22694.1"/>
    </source>
</evidence>
<dbReference type="PROSITE" id="PS01246">
    <property type="entry name" value="UPF0003"/>
    <property type="match status" value="1"/>
</dbReference>
<evidence type="ECO:0000256" key="1">
    <source>
        <dbReference type="ARBA" id="ARBA00004141"/>
    </source>
</evidence>
<feature type="transmembrane region" description="Helical" evidence="7">
    <location>
        <begin position="56"/>
        <end position="78"/>
    </location>
</feature>
<dbReference type="Proteomes" id="UP000191094">
    <property type="component" value="Unassembled WGS sequence"/>
</dbReference>
<evidence type="ECO:0000256" key="6">
    <source>
        <dbReference type="SAM" id="MobiDB-lite"/>
    </source>
</evidence>
<keyword evidence="5 7" id="KW-0472">Membrane</keyword>
<gene>
    <name evidence="9" type="ORF">B0682_00210</name>
</gene>
<feature type="compositionally biased region" description="Polar residues" evidence="6">
    <location>
        <begin position="628"/>
        <end position="656"/>
    </location>
</feature>
<comment type="caution">
    <text evidence="9">The sequence shown here is derived from an EMBL/GenBank/DDBJ whole genome shotgun (WGS) entry which is preliminary data.</text>
</comment>
<keyword evidence="10" id="KW-1185">Reference proteome</keyword>
<dbReference type="RefSeq" id="WP_078306101.1">
    <property type="nucleotide sequence ID" value="NZ_CP147511.1"/>
</dbReference>
<evidence type="ECO:0000313" key="10">
    <source>
        <dbReference type="Proteomes" id="UP000191094"/>
    </source>
</evidence>
<feature type="compositionally biased region" description="Low complexity" evidence="6">
    <location>
        <begin position="87"/>
        <end position="101"/>
    </location>
</feature>
<dbReference type="InterPro" id="IPR023408">
    <property type="entry name" value="MscS_beta-dom_sf"/>
</dbReference>
<evidence type="ECO:0000256" key="2">
    <source>
        <dbReference type="ARBA" id="ARBA00008017"/>
    </source>
</evidence>
<keyword evidence="3 7" id="KW-0812">Transmembrane</keyword>
<feature type="transmembrane region" description="Helical" evidence="7">
    <location>
        <begin position="308"/>
        <end position="332"/>
    </location>
</feature>
<reference evidence="9 10" key="1">
    <citation type="submission" date="2017-02" db="EMBL/GenBank/DDBJ databases">
        <title>Draft genome sequence of Moraxella lincolnii CCUG 9405T type strain.</title>
        <authorList>
            <person name="Salva-Serra F."/>
            <person name="Engstrom-Jakobsson H."/>
            <person name="Thorell K."/>
            <person name="Jaen-Luchoro D."/>
            <person name="Gonzales-Siles L."/>
            <person name="Karlsson R."/>
            <person name="Yazdan S."/>
            <person name="Boulund F."/>
            <person name="Johnning A."/>
            <person name="Engstrand L."/>
            <person name="Kristiansson E."/>
            <person name="Moore E."/>
        </authorList>
    </citation>
    <scope>NUCLEOTIDE SEQUENCE [LARGE SCALE GENOMIC DNA]</scope>
    <source>
        <strain evidence="9 10">CCUG 9405</strain>
    </source>
</reference>
<feature type="domain" description="Mechanosensitive ion channel MscS" evidence="8">
    <location>
        <begin position="429"/>
        <end position="494"/>
    </location>
</feature>
<sequence>MSSLTNFTQPKSTQLKNQSVFMRSSSAPPSSVLLSLLINQVPANQAKIPQTKACQLLVFLMVVSCFVLGLSVVSLLTAQTAVAATPTMPTTVPTTTSSPLADGGEEREAQINTTPDPFGRETPRGTVLGLLRALTDDEPLLASNYMNLSPADNAPVTVRKFKKALDTGGRLDTDLQISNLPEGNVHDNLPAHRDHVGFIRVEDGQVPLIVERVQTQTASPYWKFSKDTIDAINTQVNTHKMTWVERYTIDALKGKKILNLDLADIMAVVLLVLSCFMVMYVLVWLLYLLVNFVYPRVRNRPLPINGKVILPFSVVLTSLMLTEIMLLAGVSVTVREPVNRFSEILALMAVSWLLLRVIDAVFGSAERISYKRNYVERLAIIGLLRKMAKVLLFIFAAIIIFGNLGFDLTGGIAALGVGGLALALGAQKTVENLVGSLVVVADRPIRVGDYCRFGSLEGTVIDIGIRSTRIRTLTRTIVTVPNGDFSSMMIENYAARDMFRFYHKLFIKRSAEPRILKELIYDLEQFLRNHELTNQEWNQVYLIELRQDCYVIELQAYIHASGIVEFYEKQTTVLLDILNKVAEYDVEHALPTQQLLLNTDHGMSESSPVPKTYPNQPSVRTKNDHTQRQSSHNTDAIHSTNTKGALSDPSGLSTNP</sequence>
<dbReference type="InterPro" id="IPR010920">
    <property type="entry name" value="LSM_dom_sf"/>
</dbReference>
<accession>A0A1T0CK45</accession>
<dbReference type="SUPFAM" id="SSF50182">
    <property type="entry name" value="Sm-like ribonucleoproteins"/>
    <property type="match status" value="1"/>
</dbReference>
<dbReference type="InterPro" id="IPR011014">
    <property type="entry name" value="MscS_channel_TM-2"/>
</dbReference>
<keyword evidence="4 7" id="KW-1133">Transmembrane helix</keyword>
<dbReference type="STRING" id="90241.B0682_00210"/>
<evidence type="ECO:0000256" key="3">
    <source>
        <dbReference type="ARBA" id="ARBA00022692"/>
    </source>
</evidence>
<dbReference type="GO" id="GO:0008381">
    <property type="term" value="F:mechanosensitive monoatomic ion channel activity"/>
    <property type="evidence" value="ECO:0007669"/>
    <property type="project" value="UniProtKB-ARBA"/>
</dbReference>
<dbReference type="InterPro" id="IPR006685">
    <property type="entry name" value="MscS_channel_2nd"/>
</dbReference>
<feature type="transmembrane region" description="Helical" evidence="7">
    <location>
        <begin position="265"/>
        <end position="287"/>
    </location>
</feature>
<evidence type="ECO:0000256" key="7">
    <source>
        <dbReference type="SAM" id="Phobius"/>
    </source>
</evidence>
<feature type="transmembrane region" description="Helical" evidence="7">
    <location>
        <begin position="344"/>
        <end position="362"/>
    </location>
</feature>
<comment type="similarity">
    <text evidence="2">Belongs to the MscS (TC 1.A.23) family.</text>
</comment>
<evidence type="ECO:0000256" key="4">
    <source>
        <dbReference type="ARBA" id="ARBA00022989"/>
    </source>
</evidence>
<comment type="subcellular location">
    <subcellularLocation>
        <location evidence="1">Membrane</location>
        <topology evidence="1">Multi-pass membrane protein</topology>
    </subcellularLocation>
</comment>
<dbReference type="EMBL" id="MUYT01000001">
    <property type="protein sequence ID" value="OOS22694.1"/>
    <property type="molecule type" value="Genomic_DNA"/>
</dbReference>
<feature type="region of interest" description="Disordered" evidence="6">
    <location>
        <begin position="87"/>
        <end position="123"/>
    </location>
</feature>
<feature type="compositionally biased region" description="Polar residues" evidence="6">
    <location>
        <begin position="604"/>
        <end position="620"/>
    </location>
</feature>
<dbReference type="GO" id="GO:0016020">
    <property type="term" value="C:membrane"/>
    <property type="evidence" value="ECO:0007669"/>
    <property type="project" value="UniProtKB-SubCell"/>
</dbReference>
<dbReference type="InterPro" id="IPR006686">
    <property type="entry name" value="MscS_channel_CS"/>
</dbReference>
<dbReference type="Pfam" id="PF00924">
    <property type="entry name" value="MS_channel_2nd"/>
    <property type="match status" value="1"/>
</dbReference>
<feature type="transmembrane region" description="Helical" evidence="7">
    <location>
        <begin position="383"/>
        <end position="402"/>
    </location>
</feature>
<organism evidence="9 10">
    <name type="scientific">Lwoffella lincolnii</name>
    <dbReference type="NCBI Taxonomy" id="90241"/>
    <lineage>
        <taxon>Bacteria</taxon>
        <taxon>Pseudomonadati</taxon>
        <taxon>Pseudomonadota</taxon>
        <taxon>Gammaproteobacteria</taxon>
        <taxon>Moraxellales</taxon>
        <taxon>Moraxellaceae</taxon>
        <taxon>Lwoffella</taxon>
    </lineage>
</organism>
<evidence type="ECO:0000256" key="5">
    <source>
        <dbReference type="ARBA" id="ARBA00023136"/>
    </source>
</evidence>
<dbReference type="PANTHER" id="PTHR30566">
    <property type="entry name" value="YNAI-RELATED MECHANOSENSITIVE ION CHANNEL"/>
    <property type="match status" value="1"/>
</dbReference>
<feature type="region of interest" description="Disordered" evidence="6">
    <location>
        <begin position="600"/>
        <end position="656"/>
    </location>
</feature>
<dbReference type="Gene3D" id="2.30.30.60">
    <property type="match status" value="1"/>
</dbReference>
<dbReference type="AlphaFoldDB" id="A0A1T0CK45"/>
<dbReference type="Gene3D" id="1.10.287.1260">
    <property type="match status" value="1"/>
</dbReference>